<feature type="binding site" evidence="7">
    <location>
        <begin position="3"/>
        <end position="17"/>
    </location>
    <ligand>
        <name>FAD</name>
        <dbReference type="ChEBI" id="CHEBI:57692"/>
    </ligand>
</feature>
<dbReference type="PANTHER" id="PTHR13847">
    <property type="entry name" value="SARCOSINE DEHYDROGENASE-RELATED"/>
    <property type="match status" value="1"/>
</dbReference>
<evidence type="ECO:0000256" key="7">
    <source>
        <dbReference type="HAMAP-Rule" id="MF_01202"/>
    </source>
</evidence>
<feature type="domain" description="FAD dependent oxidoreductase" evidence="8">
    <location>
        <begin position="2"/>
        <end position="398"/>
    </location>
</feature>
<comment type="function">
    <text evidence="7">Oxidative deamination of D-amino acids.</text>
</comment>
<dbReference type="STRING" id="1817760.A2151_01075"/>
<dbReference type="Gene3D" id="3.30.9.10">
    <property type="entry name" value="D-Amino Acid Oxidase, subunit A, domain 2"/>
    <property type="match status" value="1"/>
</dbReference>
<keyword evidence="5 7" id="KW-0560">Oxidoreductase</keyword>
<dbReference type="GO" id="GO:0005886">
    <property type="term" value="C:plasma membrane"/>
    <property type="evidence" value="ECO:0007669"/>
    <property type="project" value="TreeGrafter"/>
</dbReference>
<protein>
    <recommendedName>
        <fullName evidence="7">D-amino acid dehydrogenase</fullName>
        <ecNumber evidence="7">1.4.99.-</ecNumber>
    </recommendedName>
</protein>
<dbReference type="FunFam" id="3.50.50.60:FF:000020">
    <property type="entry name" value="D-amino acid dehydrogenase"/>
    <property type="match status" value="1"/>
</dbReference>
<evidence type="ECO:0000313" key="9">
    <source>
        <dbReference type="EMBL" id="OGI48740.1"/>
    </source>
</evidence>
<dbReference type="Gene3D" id="3.50.50.60">
    <property type="entry name" value="FAD/NAD(P)-binding domain"/>
    <property type="match status" value="2"/>
</dbReference>
<evidence type="ECO:0000256" key="4">
    <source>
        <dbReference type="ARBA" id="ARBA00022827"/>
    </source>
</evidence>
<evidence type="ECO:0000259" key="8">
    <source>
        <dbReference type="Pfam" id="PF01266"/>
    </source>
</evidence>
<proteinExistence type="inferred from homology"/>
<organism evidence="9 10">
    <name type="scientific">Candidatus Muproteobacteria bacterium RBG_16_65_34</name>
    <dbReference type="NCBI Taxonomy" id="1817760"/>
    <lineage>
        <taxon>Bacteria</taxon>
        <taxon>Pseudomonadati</taxon>
        <taxon>Pseudomonadota</taxon>
        <taxon>Candidatus Muproteobacteria</taxon>
    </lineage>
</organism>
<comment type="catalytic activity">
    <reaction evidence="6 7">
        <text>a D-alpha-amino acid + A + H2O = a 2-oxocarboxylate + AH2 + NH4(+)</text>
        <dbReference type="Rhea" id="RHEA:18125"/>
        <dbReference type="ChEBI" id="CHEBI:13193"/>
        <dbReference type="ChEBI" id="CHEBI:15377"/>
        <dbReference type="ChEBI" id="CHEBI:17499"/>
        <dbReference type="ChEBI" id="CHEBI:28938"/>
        <dbReference type="ChEBI" id="CHEBI:35179"/>
        <dbReference type="ChEBI" id="CHEBI:59871"/>
    </reaction>
</comment>
<dbReference type="NCBIfam" id="NF001933">
    <property type="entry name" value="PRK00711.1"/>
    <property type="match status" value="1"/>
</dbReference>
<keyword evidence="3 7" id="KW-0285">Flavoprotein</keyword>
<gene>
    <name evidence="7" type="primary">dadA</name>
    <name evidence="9" type="ORF">A2151_01075</name>
</gene>
<evidence type="ECO:0000256" key="2">
    <source>
        <dbReference type="ARBA" id="ARBA00009410"/>
    </source>
</evidence>
<comment type="cofactor">
    <cofactor evidence="1 7">
        <name>FAD</name>
        <dbReference type="ChEBI" id="CHEBI:57692"/>
    </cofactor>
</comment>
<dbReference type="GO" id="GO:0008718">
    <property type="term" value="F:D-amino-acid dehydrogenase activity"/>
    <property type="evidence" value="ECO:0007669"/>
    <property type="project" value="UniProtKB-UniRule"/>
</dbReference>
<dbReference type="InterPro" id="IPR023080">
    <property type="entry name" value="DadA"/>
</dbReference>
<sequence>MKVLVLGSGVIGVTAAYYLNRAGHEVTVVDRQNEPALETSFANGGQISWGAASPWAAPGIPLTALKWLLRPHAPLVLRPRLDPAMWAWLLRMLRNCTSARYARHKERLLRLARYSHECLVALRKETGIRYDERAHGVLVLHRKARDLDRAARDSALLDRLGIAYRVLDRAGCVAHEPALAAVSEKIAGGVLFPNDESGDCRMFTERLAQAAQQNGVRFLASTAIARLAAAGGRIEHVVTDRGALTADAYVLACGSYSPLLLRPLGIRLPVYPVKGYSITVPVTNEAGAPQGTLTDETYKVVITRLGDRLRAAGTAELAGYDLQLRPARLATLALVVRDLFPAAGDLARAEPWAGLRPMTPDNPPVLGATPYKNLYLNTGHGTLGWTMACGSGKVLADLVSGRAPEIDLEGLTLARFASRKTRMKE</sequence>
<evidence type="ECO:0000256" key="1">
    <source>
        <dbReference type="ARBA" id="ARBA00001974"/>
    </source>
</evidence>
<evidence type="ECO:0000256" key="3">
    <source>
        <dbReference type="ARBA" id="ARBA00022630"/>
    </source>
</evidence>
<dbReference type="EC" id="1.4.99.-" evidence="7"/>
<dbReference type="SUPFAM" id="SSF51905">
    <property type="entry name" value="FAD/NAD(P)-binding domain"/>
    <property type="match status" value="1"/>
</dbReference>
<dbReference type="InterPro" id="IPR006076">
    <property type="entry name" value="FAD-dep_OxRdtase"/>
</dbReference>
<dbReference type="GO" id="GO:0005737">
    <property type="term" value="C:cytoplasm"/>
    <property type="evidence" value="ECO:0007669"/>
    <property type="project" value="TreeGrafter"/>
</dbReference>
<dbReference type="InterPro" id="IPR036188">
    <property type="entry name" value="FAD/NAD-bd_sf"/>
</dbReference>
<dbReference type="Proteomes" id="UP000178885">
    <property type="component" value="Unassembled WGS sequence"/>
</dbReference>
<evidence type="ECO:0000256" key="5">
    <source>
        <dbReference type="ARBA" id="ARBA00023002"/>
    </source>
</evidence>
<reference evidence="9 10" key="1">
    <citation type="journal article" date="2016" name="Nat. Commun.">
        <title>Thousands of microbial genomes shed light on interconnected biogeochemical processes in an aquifer system.</title>
        <authorList>
            <person name="Anantharaman K."/>
            <person name="Brown C.T."/>
            <person name="Hug L.A."/>
            <person name="Sharon I."/>
            <person name="Castelle C.J."/>
            <person name="Probst A.J."/>
            <person name="Thomas B.C."/>
            <person name="Singh A."/>
            <person name="Wilkins M.J."/>
            <person name="Karaoz U."/>
            <person name="Brodie E.L."/>
            <person name="Williams K.H."/>
            <person name="Hubbard S.S."/>
            <person name="Banfield J.F."/>
        </authorList>
    </citation>
    <scope>NUCLEOTIDE SEQUENCE [LARGE SCALE GENOMIC DNA]</scope>
</reference>
<keyword evidence="4 7" id="KW-0274">FAD</keyword>
<accession>A0A1F6TUC7</accession>
<dbReference type="GO" id="GO:0055130">
    <property type="term" value="P:D-alanine catabolic process"/>
    <property type="evidence" value="ECO:0007669"/>
    <property type="project" value="TreeGrafter"/>
</dbReference>
<dbReference type="PANTHER" id="PTHR13847:SF280">
    <property type="entry name" value="D-AMINO ACID DEHYDROGENASE"/>
    <property type="match status" value="1"/>
</dbReference>
<comment type="similarity">
    <text evidence="2 7">Belongs to the DadA oxidoreductase family.</text>
</comment>
<comment type="caution">
    <text evidence="9">The sequence shown here is derived from an EMBL/GenBank/DDBJ whole genome shotgun (WGS) entry which is preliminary data.</text>
</comment>
<dbReference type="AlphaFoldDB" id="A0A1F6TUC7"/>
<evidence type="ECO:0000256" key="6">
    <source>
        <dbReference type="ARBA" id="ARBA00047884"/>
    </source>
</evidence>
<dbReference type="HAMAP" id="MF_01202">
    <property type="entry name" value="DadA"/>
    <property type="match status" value="1"/>
</dbReference>
<evidence type="ECO:0000313" key="10">
    <source>
        <dbReference type="Proteomes" id="UP000178885"/>
    </source>
</evidence>
<dbReference type="Pfam" id="PF01266">
    <property type="entry name" value="DAO"/>
    <property type="match status" value="1"/>
</dbReference>
<dbReference type="SUPFAM" id="SSF54373">
    <property type="entry name" value="FAD-linked reductases, C-terminal domain"/>
    <property type="match status" value="1"/>
</dbReference>
<name>A0A1F6TUC7_9PROT</name>
<dbReference type="EMBL" id="MFSU01000020">
    <property type="protein sequence ID" value="OGI48740.1"/>
    <property type="molecule type" value="Genomic_DNA"/>
</dbReference>